<dbReference type="PANTHER" id="PTHR12526">
    <property type="entry name" value="GLYCOSYLTRANSFERASE"/>
    <property type="match status" value="1"/>
</dbReference>
<dbReference type="GO" id="GO:0016757">
    <property type="term" value="F:glycosyltransferase activity"/>
    <property type="evidence" value="ECO:0007669"/>
    <property type="project" value="InterPro"/>
</dbReference>
<organism evidence="3 4">
    <name type="scientific">Zavarzinia compransoris</name>
    <dbReference type="NCBI Taxonomy" id="1264899"/>
    <lineage>
        <taxon>Bacteria</taxon>
        <taxon>Pseudomonadati</taxon>
        <taxon>Pseudomonadota</taxon>
        <taxon>Alphaproteobacteria</taxon>
        <taxon>Rhodospirillales</taxon>
        <taxon>Zavarziniaceae</taxon>
        <taxon>Zavarzinia</taxon>
    </lineage>
</organism>
<dbReference type="SUPFAM" id="SSF53756">
    <property type="entry name" value="UDP-Glycosyltransferase/glycogen phosphorylase"/>
    <property type="match status" value="1"/>
</dbReference>
<dbReference type="Proteomes" id="UP000246077">
    <property type="component" value="Unassembled WGS sequence"/>
</dbReference>
<dbReference type="CDD" id="cd03801">
    <property type="entry name" value="GT4_PimA-like"/>
    <property type="match status" value="1"/>
</dbReference>
<accession>A0A317E4P1</accession>
<reference evidence="4" key="1">
    <citation type="submission" date="2018-05" db="EMBL/GenBank/DDBJ databases">
        <title>Zavarzinia sp. HR-AS.</title>
        <authorList>
            <person name="Lee Y."/>
            <person name="Jeon C.O."/>
        </authorList>
    </citation>
    <scope>NUCLEOTIDE SEQUENCE [LARGE SCALE GENOMIC DNA]</scope>
    <source>
        <strain evidence="4">DSM 1231</strain>
    </source>
</reference>
<gene>
    <name evidence="3" type="ORF">DKG75_05915</name>
</gene>
<evidence type="ECO:0000259" key="1">
    <source>
        <dbReference type="Pfam" id="PF00534"/>
    </source>
</evidence>
<feature type="domain" description="Glycosyltransferase subfamily 4-like N-terminal" evidence="2">
    <location>
        <begin position="35"/>
        <end position="199"/>
    </location>
</feature>
<evidence type="ECO:0008006" key="5">
    <source>
        <dbReference type="Google" id="ProtNLM"/>
    </source>
</evidence>
<dbReference type="OrthoDB" id="9781738at2"/>
<keyword evidence="4" id="KW-1185">Reference proteome</keyword>
<dbReference type="Pfam" id="PF00534">
    <property type="entry name" value="Glycos_transf_1"/>
    <property type="match status" value="1"/>
</dbReference>
<comment type="caution">
    <text evidence="3">The sequence shown here is derived from an EMBL/GenBank/DDBJ whole genome shotgun (WGS) entry which is preliminary data.</text>
</comment>
<proteinExistence type="predicted"/>
<feature type="domain" description="Glycosyl transferase family 1" evidence="1">
    <location>
        <begin position="221"/>
        <end position="367"/>
    </location>
</feature>
<dbReference type="EMBL" id="QGLF01000002">
    <property type="protein sequence ID" value="PWR21542.1"/>
    <property type="molecule type" value="Genomic_DNA"/>
</dbReference>
<evidence type="ECO:0000313" key="3">
    <source>
        <dbReference type="EMBL" id="PWR21542.1"/>
    </source>
</evidence>
<dbReference type="InterPro" id="IPR028098">
    <property type="entry name" value="Glyco_trans_4-like_N"/>
</dbReference>
<dbReference type="InterPro" id="IPR001296">
    <property type="entry name" value="Glyco_trans_1"/>
</dbReference>
<dbReference type="Pfam" id="PF13579">
    <property type="entry name" value="Glyco_trans_4_4"/>
    <property type="match status" value="1"/>
</dbReference>
<dbReference type="AlphaFoldDB" id="A0A317E4P1"/>
<name>A0A317E4P1_9PROT</name>
<dbReference type="Gene3D" id="3.40.50.2000">
    <property type="entry name" value="Glycogen Phosphorylase B"/>
    <property type="match status" value="2"/>
</dbReference>
<protein>
    <recommendedName>
        <fullName evidence="5">Glycosyltransferase subfamily 4-like N-terminal domain-containing protein</fullName>
    </recommendedName>
</protein>
<evidence type="ECO:0000259" key="2">
    <source>
        <dbReference type="Pfam" id="PF13579"/>
    </source>
</evidence>
<sequence length="397" mass="43615">MGLGRHSLSAGLQGVFLVNETGSIAVDLLIESTGGGSARHVLDLFDQLLQRGHSPRLIYSMLRSDSLFQERLSRIDPARAIRLDMSRSPHLTDLLVATRLRKISSQNGRRSQRLLHAHSTKAGFIASMVHQSYAATIFTPHAYRGMDPTLSPMKRCALATAEHIISRSHNNVIAVSPDEEKYALRIGVRRGRLACIPNGVDPSLILQKAEAGRVARCKPGIVLGFVGRLAYQKNPLTFLECVKLVHRQQPHTRGVLFGDGPMDGQVRSFIATNGLGEIIDCPGQIDFVSRLHDIDIMVHTSRYESLPYVFLEACAVGMPIVSVRNAGSETIFPESRRLIGAPSDAKAIAADILRMMESEDAMKAARKESLDAVKRFSITVMVDAIEKIYRANLGATF</sequence>
<evidence type="ECO:0000313" key="4">
    <source>
        <dbReference type="Proteomes" id="UP000246077"/>
    </source>
</evidence>
<dbReference type="PANTHER" id="PTHR12526:SF636">
    <property type="entry name" value="BLL3647 PROTEIN"/>
    <property type="match status" value="1"/>
</dbReference>